<accession>A0A8S4FPN4</accession>
<dbReference type="Pfam" id="PF21787">
    <property type="entry name" value="TNP-like_RNaseH_N"/>
    <property type="match status" value="1"/>
</dbReference>
<keyword evidence="1" id="KW-0479">Metal-binding</keyword>
<gene>
    <name evidence="7" type="ORF">PLXY2_LOCUS9943</name>
</gene>
<dbReference type="Pfam" id="PF21788">
    <property type="entry name" value="TNP-like_GBD"/>
    <property type="match status" value="1"/>
</dbReference>
<dbReference type="AlphaFoldDB" id="A0A8S4FPN4"/>
<dbReference type="EMBL" id="CAJHNJ030000042">
    <property type="protein sequence ID" value="CAG9130660.1"/>
    <property type="molecule type" value="Genomic_DNA"/>
</dbReference>
<dbReference type="Pfam" id="PF05485">
    <property type="entry name" value="THAP"/>
    <property type="match status" value="1"/>
</dbReference>
<comment type="caution">
    <text evidence="7">The sequence shown here is derived from an EMBL/GenBank/DDBJ whole genome shotgun (WGS) entry which is preliminary data.</text>
</comment>
<dbReference type="InterPro" id="IPR048366">
    <property type="entry name" value="TNP-like_GBD"/>
</dbReference>
<evidence type="ECO:0000313" key="7">
    <source>
        <dbReference type="EMBL" id="CAG9130660.1"/>
    </source>
</evidence>
<keyword evidence="3" id="KW-0862">Zinc</keyword>
<evidence type="ECO:0000256" key="2">
    <source>
        <dbReference type="ARBA" id="ARBA00022771"/>
    </source>
</evidence>
<proteinExistence type="predicted"/>
<protein>
    <submittedName>
        <fullName evidence="7">(diamondback moth) hypothetical protein</fullName>
    </submittedName>
</protein>
<evidence type="ECO:0000259" key="6">
    <source>
        <dbReference type="PROSITE" id="PS50950"/>
    </source>
</evidence>
<evidence type="ECO:0000256" key="3">
    <source>
        <dbReference type="ARBA" id="ARBA00022833"/>
    </source>
</evidence>
<evidence type="ECO:0000256" key="5">
    <source>
        <dbReference type="PROSITE-ProRule" id="PRU00309"/>
    </source>
</evidence>
<name>A0A8S4FPN4_PLUXY</name>
<reference evidence="7" key="1">
    <citation type="submission" date="2020-11" db="EMBL/GenBank/DDBJ databases">
        <authorList>
            <person name="Whiteford S."/>
        </authorList>
    </citation>
    <scope>NUCLEOTIDE SEQUENCE</scope>
</reference>
<dbReference type="PROSITE" id="PS50950">
    <property type="entry name" value="ZF_THAP"/>
    <property type="match status" value="1"/>
</dbReference>
<sequence length="805" mass="91311">MTEDGCCVVNGCKNNANINKEFEYYRFPQEREKLRRWARMINRSDIAALEDVSHLVICSAHLVPVADTDATWGGGPARPPGPVQLDPPPAGAAIPMFYTFNVNTDDIQDDPEEDARRQAELQSKLAKIRDPQEHNKRKGKTRHFMETNTDDKFTEVLMTWQAQFTQRFFADPTADRTELLHFAINMFFSNSQVYKFTRALLPSLPSVTELQEATVYNRTGCNEEMIDMIGHKLNRLRPREYKFCTLCIDEIPLKKNLYYDAVHDEVVGLHEVQGRRRGRLAERGVVAQLRGVAAVWSQALGYALLHGGGGHADELGDWLDRMLELSARAGFLVLGVVAGPQPALRDLARDRGVSVDRPFIIFDDKKYFWIFDVPDLTNTIRDELMAHDFEFSDGGVASWEHIRVFYETDLKADFRTVAKLTESHVAPRGAERREVRLAAQVFSYKVAAFLNVLIDRGSVPPEARGTVQFLLTLNNTYDILNAVKPKTENRNKKAYCGEDFQVEQLQSACDMFSSIKFKTDDANAKQSATLECFQITINAVMQLFDHCRCAELPFLLTRRLNLDSLRELVARARRGRERPAAAQLAAGYCALLVDSLLACPLVKDSQEPSAASLVCADDMETTCFLQDYSPPPLIDDWIPADFKYDCPKEEFIKNVTLYIVKKCLDMHDCEDFRRFVRHTMGEEGYTQLQRARLGRAARLPDVAAPRMFVVMVEGMELAFQKFAASLMTALGPGNCLVAVFQAIDFIYPCECFPATRVMRLFTRMRLQKEVEVVNENIAQSYDTISEYMKANVLSENKVVVMDTTE</sequence>
<dbReference type="InterPro" id="IPR048365">
    <property type="entry name" value="TNP-like_RNaseH_N"/>
</dbReference>
<dbReference type="InterPro" id="IPR006612">
    <property type="entry name" value="THAP_Znf"/>
</dbReference>
<dbReference type="GO" id="GO:0008270">
    <property type="term" value="F:zinc ion binding"/>
    <property type="evidence" value="ECO:0007669"/>
    <property type="project" value="UniProtKB-KW"/>
</dbReference>
<dbReference type="Proteomes" id="UP000653454">
    <property type="component" value="Unassembled WGS sequence"/>
</dbReference>
<dbReference type="GO" id="GO:0003677">
    <property type="term" value="F:DNA binding"/>
    <property type="evidence" value="ECO:0007669"/>
    <property type="project" value="UniProtKB-UniRule"/>
</dbReference>
<feature type="domain" description="THAP-type" evidence="6">
    <location>
        <begin position="1"/>
        <end position="79"/>
    </location>
</feature>
<evidence type="ECO:0000256" key="1">
    <source>
        <dbReference type="ARBA" id="ARBA00022723"/>
    </source>
</evidence>
<evidence type="ECO:0000313" key="8">
    <source>
        <dbReference type="Proteomes" id="UP000653454"/>
    </source>
</evidence>
<evidence type="ECO:0000256" key="4">
    <source>
        <dbReference type="ARBA" id="ARBA00023125"/>
    </source>
</evidence>
<organism evidence="7 8">
    <name type="scientific">Plutella xylostella</name>
    <name type="common">Diamondback moth</name>
    <name type="synonym">Plutella maculipennis</name>
    <dbReference type="NCBI Taxonomy" id="51655"/>
    <lineage>
        <taxon>Eukaryota</taxon>
        <taxon>Metazoa</taxon>
        <taxon>Ecdysozoa</taxon>
        <taxon>Arthropoda</taxon>
        <taxon>Hexapoda</taxon>
        <taxon>Insecta</taxon>
        <taxon>Pterygota</taxon>
        <taxon>Neoptera</taxon>
        <taxon>Endopterygota</taxon>
        <taxon>Lepidoptera</taxon>
        <taxon>Glossata</taxon>
        <taxon>Ditrysia</taxon>
        <taxon>Yponomeutoidea</taxon>
        <taxon>Plutellidae</taxon>
        <taxon>Plutella</taxon>
    </lineage>
</organism>
<keyword evidence="8" id="KW-1185">Reference proteome</keyword>
<keyword evidence="2 5" id="KW-0863">Zinc-finger</keyword>
<dbReference type="SUPFAM" id="SSF57716">
    <property type="entry name" value="Glucocorticoid receptor-like (DNA-binding domain)"/>
    <property type="match status" value="1"/>
</dbReference>
<keyword evidence="4 5" id="KW-0238">DNA-binding</keyword>